<gene>
    <name evidence="10" type="ORF">JOF56_006463</name>
</gene>
<evidence type="ECO:0000259" key="9">
    <source>
        <dbReference type="Pfam" id="PF13490"/>
    </source>
</evidence>
<organism evidence="10 11">
    <name type="scientific">Kibdelosporangium banguiense</name>
    <dbReference type="NCBI Taxonomy" id="1365924"/>
    <lineage>
        <taxon>Bacteria</taxon>
        <taxon>Bacillati</taxon>
        <taxon>Actinomycetota</taxon>
        <taxon>Actinomycetes</taxon>
        <taxon>Pseudonocardiales</taxon>
        <taxon>Pseudonocardiaceae</taxon>
        <taxon>Kibdelosporangium</taxon>
    </lineage>
</organism>
<evidence type="ECO:0000313" key="11">
    <source>
        <dbReference type="Proteomes" id="UP001519332"/>
    </source>
</evidence>
<accession>A0ABS4TQ84</accession>
<dbReference type="RefSeq" id="WP_209643187.1">
    <property type="nucleotide sequence ID" value="NZ_JAGINW010000001.1"/>
</dbReference>
<keyword evidence="6" id="KW-0804">Transcription</keyword>
<dbReference type="EMBL" id="JAGINW010000001">
    <property type="protein sequence ID" value="MBP2326078.1"/>
    <property type="molecule type" value="Genomic_DNA"/>
</dbReference>
<keyword evidence="4" id="KW-0805">Transcription regulation</keyword>
<keyword evidence="5 8" id="KW-0472">Membrane</keyword>
<dbReference type="Pfam" id="PF13490">
    <property type="entry name" value="zf-HC2"/>
    <property type="match status" value="1"/>
</dbReference>
<evidence type="ECO:0000256" key="7">
    <source>
        <dbReference type="SAM" id="MobiDB-lite"/>
    </source>
</evidence>
<dbReference type="Proteomes" id="UP001519332">
    <property type="component" value="Unassembled WGS sequence"/>
</dbReference>
<evidence type="ECO:0000256" key="3">
    <source>
        <dbReference type="ARBA" id="ARBA00022989"/>
    </source>
</evidence>
<feature type="compositionally biased region" description="Pro residues" evidence="7">
    <location>
        <begin position="68"/>
        <end position="81"/>
    </location>
</feature>
<dbReference type="Gene3D" id="1.10.10.1320">
    <property type="entry name" value="Anti-sigma factor, zinc-finger domain"/>
    <property type="match status" value="1"/>
</dbReference>
<evidence type="ECO:0000256" key="8">
    <source>
        <dbReference type="SAM" id="Phobius"/>
    </source>
</evidence>
<evidence type="ECO:0000256" key="2">
    <source>
        <dbReference type="ARBA" id="ARBA00022692"/>
    </source>
</evidence>
<reference evidence="10 11" key="1">
    <citation type="submission" date="2021-03" db="EMBL/GenBank/DDBJ databases">
        <title>Sequencing the genomes of 1000 actinobacteria strains.</title>
        <authorList>
            <person name="Klenk H.-P."/>
        </authorList>
    </citation>
    <scope>NUCLEOTIDE SEQUENCE [LARGE SCALE GENOMIC DNA]</scope>
    <source>
        <strain evidence="10 11">DSM 46670</strain>
    </source>
</reference>
<evidence type="ECO:0000256" key="4">
    <source>
        <dbReference type="ARBA" id="ARBA00023015"/>
    </source>
</evidence>
<name>A0ABS4TQ84_9PSEU</name>
<protein>
    <submittedName>
        <fullName evidence="10">Anti-sigma factor RsiW</fullName>
    </submittedName>
</protein>
<dbReference type="PANTHER" id="PTHR37461:SF1">
    <property type="entry name" value="ANTI-SIGMA-K FACTOR RSKA"/>
    <property type="match status" value="1"/>
</dbReference>
<evidence type="ECO:0000256" key="1">
    <source>
        <dbReference type="ARBA" id="ARBA00004167"/>
    </source>
</evidence>
<keyword evidence="2 8" id="KW-0812">Transmembrane</keyword>
<comment type="subcellular location">
    <subcellularLocation>
        <location evidence="1">Membrane</location>
        <topology evidence="1">Single-pass membrane protein</topology>
    </subcellularLocation>
</comment>
<dbReference type="InterPro" id="IPR041916">
    <property type="entry name" value="Anti_sigma_zinc_sf"/>
</dbReference>
<feature type="region of interest" description="Disordered" evidence="7">
    <location>
        <begin position="65"/>
        <end position="88"/>
    </location>
</feature>
<dbReference type="PANTHER" id="PTHR37461">
    <property type="entry name" value="ANTI-SIGMA-K FACTOR RSKA"/>
    <property type="match status" value="1"/>
</dbReference>
<evidence type="ECO:0000256" key="5">
    <source>
        <dbReference type="ARBA" id="ARBA00023136"/>
    </source>
</evidence>
<feature type="transmembrane region" description="Helical" evidence="8">
    <location>
        <begin position="93"/>
        <end position="111"/>
    </location>
</feature>
<dbReference type="InterPro" id="IPR051474">
    <property type="entry name" value="Anti-sigma-K/W_factor"/>
</dbReference>
<evidence type="ECO:0000313" key="10">
    <source>
        <dbReference type="EMBL" id="MBP2326078.1"/>
    </source>
</evidence>
<keyword evidence="11" id="KW-1185">Reference proteome</keyword>
<comment type="caution">
    <text evidence="10">The sequence shown here is derived from an EMBL/GenBank/DDBJ whole genome shotgun (WGS) entry which is preliminary data.</text>
</comment>
<evidence type="ECO:0000256" key="6">
    <source>
        <dbReference type="ARBA" id="ARBA00023163"/>
    </source>
</evidence>
<dbReference type="InterPro" id="IPR027383">
    <property type="entry name" value="Znf_put"/>
</dbReference>
<keyword evidence="3 8" id="KW-1133">Transmembrane helix</keyword>
<sequence length="134" mass="14020">MSTQADPYRDWDVAYVLGSLSPAERREFEDHLSQCPSCAAEVGTLAGMPGILSAVNPGQAIELLDPAGPAPETVPPRPPRPAHSSRRRGRVRFAVGFLAAAAAGAALTLALQSGTIASPAEKATRTTVCRAERD</sequence>
<feature type="domain" description="Putative zinc-finger" evidence="9">
    <location>
        <begin position="14"/>
        <end position="39"/>
    </location>
</feature>
<proteinExistence type="predicted"/>